<keyword evidence="13 18" id="KW-0472">Membrane</keyword>
<protein>
    <submittedName>
        <fullName evidence="21">Multimodular transpeptidase-transglycosylase PBP 2A</fullName>
    </submittedName>
</protein>
<evidence type="ECO:0000256" key="9">
    <source>
        <dbReference type="ARBA" id="ARBA00022801"/>
    </source>
</evidence>
<gene>
    <name evidence="21" type="ORF">IV36_GL001655</name>
</gene>
<dbReference type="RefSeq" id="WP_056990685.1">
    <property type="nucleotide sequence ID" value="NZ_JATAAJ010000004.1"/>
</dbReference>
<evidence type="ECO:0000256" key="12">
    <source>
        <dbReference type="ARBA" id="ARBA00022989"/>
    </source>
</evidence>
<dbReference type="GO" id="GO:0008955">
    <property type="term" value="F:peptidoglycan glycosyltransferase activity"/>
    <property type="evidence" value="ECO:0007669"/>
    <property type="project" value="UniProtKB-EC"/>
</dbReference>
<evidence type="ECO:0000256" key="3">
    <source>
        <dbReference type="ARBA" id="ARBA00022475"/>
    </source>
</evidence>
<dbReference type="GO" id="GO:0006508">
    <property type="term" value="P:proteolysis"/>
    <property type="evidence" value="ECO:0007669"/>
    <property type="project" value="UniProtKB-KW"/>
</dbReference>
<dbReference type="InterPro" id="IPR036950">
    <property type="entry name" value="PBP_transglycosylase"/>
</dbReference>
<dbReference type="InterPro" id="IPR023346">
    <property type="entry name" value="Lysozyme-like_dom_sf"/>
</dbReference>
<keyword evidence="3" id="KW-1003">Cell membrane</keyword>
<keyword evidence="15" id="KW-0961">Cell wall biogenesis/degradation</keyword>
<dbReference type="Pfam" id="PF00905">
    <property type="entry name" value="Transpeptidase"/>
    <property type="match status" value="1"/>
</dbReference>
<keyword evidence="11" id="KW-0573">Peptidoglycan synthesis</keyword>
<comment type="similarity">
    <text evidence="1">In the C-terminal section; belongs to the transpeptidase family.</text>
</comment>
<keyword evidence="8 18" id="KW-0812">Transmembrane</keyword>
<evidence type="ECO:0000256" key="4">
    <source>
        <dbReference type="ARBA" id="ARBA00022645"/>
    </source>
</evidence>
<evidence type="ECO:0000259" key="19">
    <source>
        <dbReference type="Pfam" id="PF00905"/>
    </source>
</evidence>
<evidence type="ECO:0000256" key="1">
    <source>
        <dbReference type="ARBA" id="ARBA00007090"/>
    </source>
</evidence>
<evidence type="ECO:0000313" key="22">
    <source>
        <dbReference type="Proteomes" id="UP000051727"/>
    </source>
</evidence>
<keyword evidence="10" id="KW-0133">Cell shape</keyword>
<evidence type="ECO:0000256" key="2">
    <source>
        <dbReference type="ARBA" id="ARBA00007739"/>
    </source>
</evidence>
<evidence type="ECO:0000256" key="18">
    <source>
        <dbReference type="SAM" id="Phobius"/>
    </source>
</evidence>
<dbReference type="InterPro" id="IPR001264">
    <property type="entry name" value="Glyco_trans_51"/>
</dbReference>
<dbReference type="EMBL" id="JQAR01000004">
    <property type="protein sequence ID" value="KRN31533.1"/>
    <property type="molecule type" value="Genomic_DNA"/>
</dbReference>
<feature type="transmembrane region" description="Helical" evidence="18">
    <location>
        <begin position="34"/>
        <end position="55"/>
    </location>
</feature>
<dbReference type="Proteomes" id="UP000051727">
    <property type="component" value="Unassembled WGS sequence"/>
</dbReference>
<evidence type="ECO:0000256" key="14">
    <source>
        <dbReference type="ARBA" id="ARBA00023268"/>
    </source>
</evidence>
<reference evidence="21 22" key="1">
    <citation type="journal article" date="2015" name="Genome Announc.">
        <title>Expanding the biotechnology potential of lactobacilli through comparative genomics of 213 strains and associated genera.</title>
        <authorList>
            <person name="Sun Z."/>
            <person name="Harris H.M."/>
            <person name="McCann A."/>
            <person name="Guo C."/>
            <person name="Argimon S."/>
            <person name="Zhang W."/>
            <person name="Yang X."/>
            <person name="Jeffery I.B."/>
            <person name="Cooney J.C."/>
            <person name="Kagawa T.F."/>
            <person name="Liu W."/>
            <person name="Song Y."/>
            <person name="Salvetti E."/>
            <person name="Wrobel A."/>
            <person name="Rasinkangas P."/>
            <person name="Parkhill J."/>
            <person name="Rea M.C."/>
            <person name="O'Sullivan O."/>
            <person name="Ritari J."/>
            <person name="Douillard F.P."/>
            <person name="Paul Ross R."/>
            <person name="Yang R."/>
            <person name="Briner A.E."/>
            <person name="Felis G.E."/>
            <person name="de Vos W.M."/>
            <person name="Barrangou R."/>
            <person name="Klaenhammer T.R."/>
            <person name="Caufield P.W."/>
            <person name="Cui Y."/>
            <person name="Zhang H."/>
            <person name="O'Toole P.W."/>
        </authorList>
    </citation>
    <scope>NUCLEOTIDE SEQUENCE [LARGE SCALE GENOMIC DNA]</scope>
    <source>
        <strain evidence="21 22">ATCC 27304</strain>
    </source>
</reference>
<feature type="domain" description="Penicillin-binding protein transpeptidase" evidence="19">
    <location>
        <begin position="356"/>
        <end position="615"/>
    </location>
</feature>
<keyword evidence="5" id="KW-0645">Protease</keyword>
<proteinExistence type="inferred from homology"/>
<dbReference type="OrthoDB" id="9766909at2"/>
<keyword evidence="7" id="KW-0808">Transferase</keyword>
<evidence type="ECO:0000256" key="11">
    <source>
        <dbReference type="ARBA" id="ARBA00022984"/>
    </source>
</evidence>
<dbReference type="PANTHER" id="PTHR32282">
    <property type="entry name" value="BINDING PROTEIN TRANSPEPTIDASE, PUTATIVE-RELATED"/>
    <property type="match status" value="1"/>
</dbReference>
<dbReference type="SUPFAM" id="SSF56601">
    <property type="entry name" value="beta-lactamase/transpeptidase-like"/>
    <property type="match status" value="1"/>
</dbReference>
<keyword evidence="6" id="KW-0328">Glycosyltransferase</keyword>
<dbReference type="Gene3D" id="1.10.3810.10">
    <property type="entry name" value="Biosynthetic peptidoglycan transglycosylase-like"/>
    <property type="match status" value="1"/>
</dbReference>
<evidence type="ECO:0000256" key="15">
    <source>
        <dbReference type="ARBA" id="ARBA00023316"/>
    </source>
</evidence>
<dbReference type="Gene3D" id="6.20.370.110">
    <property type="match status" value="1"/>
</dbReference>
<keyword evidence="4" id="KW-0121">Carboxypeptidase</keyword>
<dbReference type="GO" id="GO:0008360">
    <property type="term" value="P:regulation of cell shape"/>
    <property type="evidence" value="ECO:0007669"/>
    <property type="project" value="UniProtKB-KW"/>
</dbReference>
<dbReference type="Pfam" id="PF00912">
    <property type="entry name" value="Transgly"/>
    <property type="match status" value="1"/>
</dbReference>
<dbReference type="AlphaFoldDB" id="A0A0R2G3N9"/>
<comment type="caution">
    <text evidence="21">The sequence shown here is derived from an EMBL/GenBank/DDBJ whole genome shotgun (WGS) entry which is preliminary data.</text>
</comment>
<dbReference type="FunFam" id="1.10.3810.10:FF:000001">
    <property type="entry name" value="Penicillin-binding protein 1A"/>
    <property type="match status" value="1"/>
</dbReference>
<keyword evidence="9" id="KW-0378">Hydrolase</keyword>
<dbReference type="GO" id="GO:0009252">
    <property type="term" value="P:peptidoglycan biosynthetic process"/>
    <property type="evidence" value="ECO:0007669"/>
    <property type="project" value="UniProtKB-KW"/>
</dbReference>
<dbReference type="Gene3D" id="3.40.710.10">
    <property type="entry name" value="DD-peptidase/beta-lactamase superfamily"/>
    <property type="match status" value="1"/>
</dbReference>
<evidence type="ECO:0000256" key="5">
    <source>
        <dbReference type="ARBA" id="ARBA00022670"/>
    </source>
</evidence>
<feature type="domain" description="Glycosyl transferase family 51" evidence="20">
    <location>
        <begin position="87"/>
        <end position="259"/>
    </location>
</feature>
<name>A0A0R2G3N9_9LACO</name>
<evidence type="ECO:0000256" key="16">
    <source>
        <dbReference type="ARBA" id="ARBA00034000"/>
    </source>
</evidence>
<organism evidence="21 22">
    <name type="scientific">Liquorilactobacillus mali</name>
    <dbReference type="NCBI Taxonomy" id="1618"/>
    <lineage>
        <taxon>Bacteria</taxon>
        <taxon>Bacillati</taxon>
        <taxon>Bacillota</taxon>
        <taxon>Bacilli</taxon>
        <taxon>Lactobacillales</taxon>
        <taxon>Lactobacillaceae</taxon>
        <taxon>Liquorilactobacillus</taxon>
    </lineage>
</organism>
<evidence type="ECO:0000259" key="20">
    <source>
        <dbReference type="Pfam" id="PF00912"/>
    </source>
</evidence>
<dbReference type="InterPro" id="IPR012338">
    <property type="entry name" value="Beta-lactam/transpept-like"/>
</dbReference>
<dbReference type="PANTHER" id="PTHR32282:SF32">
    <property type="entry name" value="PENICILLIN-BINDING PROTEIN 2A"/>
    <property type="match status" value="1"/>
</dbReference>
<sequence>MGNGSFLENLLSKVKYFSKKLGKWLNKKIRRYQLIRWLIIVCLALFLVMSIYLVFIAKTANVGNLKDELEQTTEIYDHSGNKAGYLYSQKGTWVDMDNISSNITDAVLSTEDRNFYHEYGFSFKGIGRASLLLLKNKILGRNYISGGGSTLTQQLVKNAFLSQEQTFSRKAKEIFISMQVENEYSKKEILEMYLNSAYFGNGVWGVQDAAEKYFGVSAKNVTVGQAATLAGMLTNPTKYNPIDHLTNATNRRNVVLGLMVENNKITEAQAKQYKQIAMTVHDNYQYESGYKYPYYFDAVISEAISKYGLSETEIMNGGYKIYTSLNQTYQTKMQNSFANSTLFPYNASDGTKAQGSSIAINPKTGGVLALVGGREGSHVFRGYNRATQLIRSPGSTIKPIAVYTPALESGYHYDSILKDKLRSYGTNKYTPHNIDDDYAGNIMMYKALAESKNAATVWLLNKIGVQNGYNMVKKFGLNVSKSDDNLSLALGGLTKGVSPYQMAEAYTTFANGGVKTSPYLITKIVDASGKTIVNNKVSSKRIISKKTANEMTSMMIDVFNDGTGVNAKPYGYTIAGKTGTTKADSGTATSDKDHWYIGYTPDVVVATWVGFDSAKYSLDNEGVRGGSALFKNEMENILPYTAKTSFSVKSAATRLANTKSSSSANSIWNGLKDAGESVSKSANSLKEKASGLFSEGKEKIQQWFGN</sequence>
<evidence type="ECO:0000256" key="13">
    <source>
        <dbReference type="ARBA" id="ARBA00023136"/>
    </source>
</evidence>
<keyword evidence="12 18" id="KW-1133">Transmembrane helix</keyword>
<comment type="catalytic activity">
    <reaction evidence="17">
        <text>[GlcNAc-(1-&gt;4)-Mur2Ac(oyl-L-Ala-gamma-D-Glu-L-Lys-D-Ala-D-Ala)](n)-di-trans,octa-cis-undecaprenyl diphosphate + beta-D-GlcNAc-(1-&gt;4)-Mur2Ac(oyl-L-Ala-gamma-D-Glu-L-Lys-D-Ala-D-Ala)-di-trans,octa-cis-undecaprenyl diphosphate = [GlcNAc-(1-&gt;4)-Mur2Ac(oyl-L-Ala-gamma-D-Glu-L-Lys-D-Ala-D-Ala)](n+1)-di-trans,octa-cis-undecaprenyl diphosphate + di-trans,octa-cis-undecaprenyl diphosphate + H(+)</text>
        <dbReference type="Rhea" id="RHEA:23708"/>
        <dbReference type="Rhea" id="RHEA-COMP:9602"/>
        <dbReference type="Rhea" id="RHEA-COMP:9603"/>
        <dbReference type="ChEBI" id="CHEBI:15378"/>
        <dbReference type="ChEBI" id="CHEBI:58405"/>
        <dbReference type="ChEBI" id="CHEBI:60033"/>
        <dbReference type="ChEBI" id="CHEBI:78435"/>
        <dbReference type="EC" id="2.4.99.28"/>
    </reaction>
</comment>
<dbReference type="GO" id="GO:0008658">
    <property type="term" value="F:penicillin binding"/>
    <property type="evidence" value="ECO:0007669"/>
    <property type="project" value="InterPro"/>
</dbReference>
<dbReference type="PATRIC" id="fig|1618.3.peg.1682"/>
<evidence type="ECO:0000256" key="10">
    <source>
        <dbReference type="ARBA" id="ARBA00022960"/>
    </source>
</evidence>
<evidence type="ECO:0000256" key="8">
    <source>
        <dbReference type="ARBA" id="ARBA00022692"/>
    </source>
</evidence>
<dbReference type="GO" id="GO:0030288">
    <property type="term" value="C:outer membrane-bounded periplasmic space"/>
    <property type="evidence" value="ECO:0007669"/>
    <property type="project" value="TreeGrafter"/>
</dbReference>
<dbReference type="InterPro" id="IPR050396">
    <property type="entry name" value="Glycosyltr_51/Transpeptidase"/>
</dbReference>
<dbReference type="GO" id="GO:0009002">
    <property type="term" value="F:serine-type D-Ala-D-Ala carboxypeptidase activity"/>
    <property type="evidence" value="ECO:0007669"/>
    <property type="project" value="UniProtKB-EC"/>
</dbReference>
<keyword evidence="14" id="KW-0511">Multifunctional enzyme</keyword>
<dbReference type="InterPro" id="IPR001460">
    <property type="entry name" value="PCN-bd_Tpept"/>
</dbReference>
<evidence type="ECO:0000313" key="21">
    <source>
        <dbReference type="EMBL" id="KRN31533.1"/>
    </source>
</evidence>
<dbReference type="STRING" id="1618.IV36_GL001655"/>
<evidence type="ECO:0000256" key="7">
    <source>
        <dbReference type="ARBA" id="ARBA00022679"/>
    </source>
</evidence>
<dbReference type="GO" id="GO:0071555">
    <property type="term" value="P:cell wall organization"/>
    <property type="evidence" value="ECO:0007669"/>
    <property type="project" value="UniProtKB-KW"/>
</dbReference>
<dbReference type="SUPFAM" id="SSF53955">
    <property type="entry name" value="Lysozyme-like"/>
    <property type="match status" value="1"/>
</dbReference>
<evidence type="ECO:0000256" key="6">
    <source>
        <dbReference type="ARBA" id="ARBA00022676"/>
    </source>
</evidence>
<accession>A0A0R2G3N9</accession>
<dbReference type="NCBIfam" id="TIGR02074">
    <property type="entry name" value="PBP_1a_fam"/>
    <property type="match status" value="1"/>
</dbReference>
<comment type="catalytic activity">
    <reaction evidence="16">
        <text>Preferential cleavage: (Ac)2-L-Lys-D-Ala-|-D-Ala. Also transpeptidation of peptidyl-alanyl moieties that are N-acyl substituents of D-alanine.</text>
        <dbReference type="EC" id="3.4.16.4"/>
    </reaction>
</comment>
<comment type="similarity">
    <text evidence="2">In the N-terminal section; belongs to the glycosyltransferase 51 family.</text>
</comment>
<evidence type="ECO:0000256" key="17">
    <source>
        <dbReference type="ARBA" id="ARBA00049902"/>
    </source>
</evidence>